<dbReference type="PANTHER" id="PTHR46954">
    <property type="entry name" value="C2H2-TYPE DOMAIN-CONTAINING PROTEIN"/>
    <property type="match status" value="1"/>
</dbReference>
<dbReference type="PANTHER" id="PTHR46954:SF1">
    <property type="entry name" value="C2H2-TYPE DOMAIN-CONTAINING PROTEIN"/>
    <property type="match status" value="1"/>
</dbReference>
<dbReference type="Proteomes" id="UP000789901">
    <property type="component" value="Unassembled WGS sequence"/>
</dbReference>
<evidence type="ECO:0000313" key="2">
    <source>
        <dbReference type="Proteomes" id="UP000789901"/>
    </source>
</evidence>
<evidence type="ECO:0000313" key="1">
    <source>
        <dbReference type="EMBL" id="CAG8684348.1"/>
    </source>
</evidence>
<dbReference type="EMBL" id="CAJVQB010006451">
    <property type="protein sequence ID" value="CAG8684348.1"/>
    <property type="molecule type" value="Genomic_DNA"/>
</dbReference>
<proteinExistence type="predicted"/>
<keyword evidence="2" id="KW-1185">Reference proteome</keyword>
<organism evidence="1 2">
    <name type="scientific">Gigaspora margarita</name>
    <dbReference type="NCBI Taxonomy" id="4874"/>
    <lineage>
        <taxon>Eukaryota</taxon>
        <taxon>Fungi</taxon>
        <taxon>Fungi incertae sedis</taxon>
        <taxon>Mucoromycota</taxon>
        <taxon>Glomeromycotina</taxon>
        <taxon>Glomeromycetes</taxon>
        <taxon>Diversisporales</taxon>
        <taxon>Gigasporaceae</taxon>
        <taxon>Gigaspora</taxon>
    </lineage>
</organism>
<gene>
    <name evidence="1" type="ORF">GMARGA_LOCUS11162</name>
</gene>
<accession>A0ABN7UXW5</accession>
<protein>
    <submittedName>
        <fullName evidence="1">8458_t:CDS:1</fullName>
    </submittedName>
</protein>
<reference evidence="1 2" key="1">
    <citation type="submission" date="2021-06" db="EMBL/GenBank/DDBJ databases">
        <authorList>
            <person name="Kallberg Y."/>
            <person name="Tangrot J."/>
            <person name="Rosling A."/>
        </authorList>
    </citation>
    <scope>NUCLEOTIDE SEQUENCE [LARGE SCALE GENOMIC DNA]</scope>
    <source>
        <strain evidence="1 2">120-4 pot B 10/14</strain>
    </source>
</reference>
<name>A0ABN7UXW5_GIGMA</name>
<comment type="caution">
    <text evidence="1">The sequence shown here is derived from an EMBL/GenBank/DDBJ whole genome shotgun (WGS) entry which is preliminary data.</text>
</comment>
<sequence length="306" mass="35077">MSEQLNISFYYEKRIETFKSRNKKKATNYNSSEQNEIEPIPEIPVNAAAQKSAANAIEIAKKNLSNLNKCHLSLLFKYPNLHNHIYESVENGLADEKHRKEIVKSNSIATKAHHHPTWISVDSVSHTETHEHPDIHYFPLVYLIINPNESNNELRTGQLTIFVHCQWSLGTSLLTHIQDLESLTLDPQYDTALKTGREIQPVWDKCPGQSKYNPIERRMVTLSGKLASVVLPIDHFGKHLNSQGKVINLDLALKNFKYAGEALCDIWCHDLIFGKHVNAQYIEEFTNSFVNLQFEGTDKEKMEELE</sequence>